<feature type="transmembrane region" description="Helical" evidence="1">
    <location>
        <begin position="80"/>
        <end position="102"/>
    </location>
</feature>
<feature type="transmembrane region" description="Helical" evidence="1">
    <location>
        <begin position="177"/>
        <end position="201"/>
    </location>
</feature>
<name>A0ABY4AUA3_9MICO</name>
<dbReference type="Proteomes" id="UP000831304">
    <property type="component" value="Chromosome"/>
</dbReference>
<dbReference type="EMBL" id="CP094533">
    <property type="protein sequence ID" value="UOE26585.1"/>
    <property type="molecule type" value="Genomic_DNA"/>
</dbReference>
<gene>
    <name evidence="2" type="ORF">MTP13_02050</name>
</gene>
<reference evidence="2 3" key="1">
    <citation type="submission" date="2022-03" db="EMBL/GenBank/DDBJ databases">
        <title>Agromyces sp. isolated from the gut of P. brevitarsis seulensis larvae.</title>
        <authorList>
            <person name="Won M."/>
            <person name="Kwon S.-W."/>
        </authorList>
    </citation>
    <scope>NUCLEOTIDE SEQUENCE [LARGE SCALE GENOMIC DNA]</scope>
    <source>
        <strain evidence="2 3">KACC 16215</strain>
    </source>
</reference>
<evidence type="ECO:0000313" key="2">
    <source>
        <dbReference type="EMBL" id="UOE26585.1"/>
    </source>
</evidence>
<keyword evidence="1" id="KW-0812">Transmembrane</keyword>
<keyword evidence="1" id="KW-1133">Transmembrane helix</keyword>
<keyword evidence="1" id="KW-0472">Membrane</keyword>
<organism evidence="2 3">
    <name type="scientific">Agromyces soli</name>
    <dbReference type="NCBI Taxonomy" id="659012"/>
    <lineage>
        <taxon>Bacteria</taxon>
        <taxon>Bacillati</taxon>
        <taxon>Actinomycetota</taxon>
        <taxon>Actinomycetes</taxon>
        <taxon>Micrococcales</taxon>
        <taxon>Microbacteriaceae</taxon>
        <taxon>Agromyces</taxon>
    </lineage>
</organism>
<evidence type="ECO:0000313" key="3">
    <source>
        <dbReference type="Proteomes" id="UP000831304"/>
    </source>
</evidence>
<feature type="transmembrane region" description="Helical" evidence="1">
    <location>
        <begin position="44"/>
        <end position="68"/>
    </location>
</feature>
<feature type="transmembrane region" description="Helical" evidence="1">
    <location>
        <begin position="143"/>
        <end position="165"/>
    </location>
</feature>
<dbReference type="RefSeq" id="WP_243569402.1">
    <property type="nucleotide sequence ID" value="NZ_BAAARD010000004.1"/>
</dbReference>
<keyword evidence="3" id="KW-1185">Reference proteome</keyword>
<accession>A0ABY4AUA3</accession>
<protein>
    <submittedName>
        <fullName evidence="2">Uncharacterized protein</fullName>
    </submittedName>
</protein>
<proteinExistence type="predicted"/>
<evidence type="ECO:0000256" key="1">
    <source>
        <dbReference type="SAM" id="Phobius"/>
    </source>
</evidence>
<sequence>MSLVLIRPESRPYLSSAGRAGAPPADADRAAAVLRADVERWSRWWLGLLGFGCASLGAFVAIGMVGTIAALGLRPHPTDLVITVLAALLGLAGIALLVALWWSGRRLLRAAAWWLRLPYAEGARVPRAGGWVRARLVNLEPRVLVRLVSGTLALLLAVSGIALVVRDVNEGTGPMTAAAAAVAAIALAAGAGQLGGVLRLVSALGEADPLWVRIRSRFTRG</sequence>